<dbReference type="AlphaFoldDB" id="A0AA39JST1"/>
<protein>
    <submittedName>
        <fullName evidence="1">Uncharacterized protein</fullName>
    </submittedName>
</protein>
<keyword evidence="2" id="KW-1185">Reference proteome</keyword>
<comment type="caution">
    <text evidence="1">The sequence shown here is derived from an EMBL/GenBank/DDBJ whole genome shotgun (WGS) entry which is preliminary data.</text>
</comment>
<organism evidence="1 2">
    <name type="scientific">Armillaria borealis</name>
    <dbReference type="NCBI Taxonomy" id="47425"/>
    <lineage>
        <taxon>Eukaryota</taxon>
        <taxon>Fungi</taxon>
        <taxon>Dikarya</taxon>
        <taxon>Basidiomycota</taxon>
        <taxon>Agaricomycotina</taxon>
        <taxon>Agaricomycetes</taxon>
        <taxon>Agaricomycetidae</taxon>
        <taxon>Agaricales</taxon>
        <taxon>Marasmiineae</taxon>
        <taxon>Physalacriaceae</taxon>
        <taxon>Armillaria</taxon>
    </lineage>
</organism>
<dbReference type="EMBL" id="JAUEPT010000015">
    <property type="protein sequence ID" value="KAK0445903.1"/>
    <property type="molecule type" value="Genomic_DNA"/>
</dbReference>
<evidence type="ECO:0000313" key="2">
    <source>
        <dbReference type="Proteomes" id="UP001175226"/>
    </source>
</evidence>
<accession>A0AA39JST1</accession>
<proteinExistence type="predicted"/>
<reference evidence="1" key="1">
    <citation type="submission" date="2023-06" db="EMBL/GenBank/DDBJ databases">
        <authorList>
            <consortium name="Lawrence Berkeley National Laboratory"/>
            <person name="Ahrendt S."/>
            <person name="Sahu N."/>
            <person name="Indic B."/>
            <person name="Wong-Bajracharya J."/>
            <person name="Merenyi Z."/>
            <person name="Ke H.-M."/>
            <person name="Monk M."/>
            <person name="Kocsube S."/>
            <person name="Drula E."/>
            <person name="Lipzen A."/>
            <person name="Balint B."/>
            <person name="Henrissat B."/>
            <person name="Andreopoulos B."/>
            <person name="Martin F.M."/>
            <person name="Harder C.B."/>
            <person name="Rigling D."/>
            <person name="Ford K.L."/>
            <person name="Foster G.D."/>
            <person name="Pangilinan J."/>
            <person name="Papanicolaou A."/>
            <person name="Barry K."/>
            <person name="LaButti K."/>
            <person name="Viragh M."/>
            <person name="Koriabine M."/>
            <person name="Yan M."/>
            <person name="Riley R."/>
            <person name="Champramary S."/>
            <person name="Plett K.L."/>
            <person name="Tsai I.J."/>
            <person name="Slot J."/>
            <person name="Sipos G."/>
            <person name="Plett J."/>
            <person name="Nagy L.G."/>
            <person name="Grigoriev I.V."/>
        </authorList>
    </citation>
    <scope>NUCLEOTIDE SEQUENCE</scope>
    <source>
        <strain evidence="1">FPL87.14</strain>
    </source>
</reference>
<sequence length="150" mass="17426">MASPRLDLVHGRVERTRSGRSTTDPLGFRSSLLLRISAHRIALTRLLTSNHALAVERGRWLRVNGTSVTVPRSFRICRYCRDNLEDECHVLFICSDATLQAMRDDFLADIWKAYPALHRRSSSPKELLHTYYSDLLPRLSRYVYIMYENT</sequence>
<name>A0AA39JST1_9AGAR</name>
<dbReference type="Proteomes" id="UP001175226">
    <property type="component" value="Unassembled WGS sequence"/>
</dbReference>
<evidence type="ECO:0000313" key="1">
    <source>
        <dbReference type="EMBL" id="KAK0445903.1"/>
    </source>
</evidence>
<gene>
    <name evidence="1" type="ORF">EV421DRAFT_1795480</name>
</gene>